<feature type="compositionally biased region" description="Basic and acidic residues" evidence="1">
    <location>
        <begin position="104"/>
        <end position="113"/>
    </location>
</feature>
<keyword evidence="4" id="KW-1185">Reference proteome</keyword>
<feature type="compositionally biased region" description="Polar residues" evidence="1">
    <location>
        <begin position="32"/>
        <end position="44"/>
    </location>
</feature>
<evidence type="ECO:0000313" key="3">
    <source>
        <dbReference type="EMBL" id="RNF39678.1"/>
    </source>
</evidence>
<feature type="region of interest" description="Disordered" evidence="1">
    <location>
        <begin position="27"/>
        <end position="69"/>
    </location>
</feature>
<accession>A0A3M8P7K7</accession>
<keyword evidence="2" id="KW-0732">Signal</keyword>
<reference evidence="3 4" key="1">
    <citation type="journal article" date="2018" name="Int. J. Syst. Evol. Microbiol.">
        <title>Planococcus salinus sp. nov., a moderately halophilic bacterium isolated from a saline-alkali soil.</title>
        <authorList>
            <person name="Gan L."/>
        </authorList>
    </citation>
    <scope>NUCLEOTIDE SEQUENCE [LARGE SCALE GENOMIC DNA]</scope>
    <source>
        <strain evidence="3 4">LCB217</strain>
    </source>
</reference>
<sequence>MARKSGGLMGKLVLLGIGAAIGSAMAQKKVDSNGTGTQQTSNVKENMKKSLERLNEQSGGMVDRIKPGVSKAVEAVKEVIDSQQKMMDKEKDTLDKANQVLQKEVGDSSDKKTTGSSENTSSGSEPSKTGSSSNTAPSGGVYGGSTPYTESLKKDLDEDGSKKDSTFDK</sequence>
<feature type="compositionally biased region" description="Low complexity" evidence="1">
    <location>
        <begin position="114"/>
        <end position="133"/>
    </location>
</feature>
<evidence type="ECO:0000313" key="4">
    <source>
        <dbReference type="Proteomes" id="UP000275473"/>
    </source>
</evidence>
<feature type="compositionally biased region" description="Basic and acidic residues" evidence="1">
    <location>
        <begin position="151"/>
        <end position="169"/>
    </location>
</feature>
<organism evidence="3 4">
    <name type="scientific">Planococcus salinus</name>
    <dbReference type="NCBI Taxonomy" id="1848460"/>
    <lineage>
        <taxon>Bacteria</taxon>
        <taxon>Bacillati</taxon>
        <taxon>Bacillota</taxon>
        <taxon>Bacilli</taxon>
        <taxon>Bacillales</taxon>
        <taxon>Caryophanaceae</taxon>
        <taxon>Planococcus</taxon>
    </lineage>
</organism>
<evidence type="ECO:0000256" key="2">
    <source>
        <dbReference type="SAM" id="SignalP"/>
    </source>
</evidence>
<feature type="compositionally biased region" description="Basic and acidic residues" evidence="1">
    <location>
        <begin position="81"/>
        <end position="95"/>
    </location>
</feature>
<protein>
    <recommendedName>
        <fullName evidence="5">YtxH domain-containing protein</fullName>
    </recommendedName>
</protein>
<comment type="caution">
    <text evidence="3">The sequence shown here is derived from an EMBL/GenBank/DDBJ whole genome shotgun (WGS) entry which is preliminary data.</text>
</comment>
<proteinExistence type="predicted"/>
<feature type="chain" id="PRO_5018322983" description="YtxH domain-containing protein" evidence="2">
    <location>
        <begin position="27"/>
        <end position="169"/>
    </location>
</feature>
<feature type="region of interest" description="Disordered" evidence="1">
    <location>
        <begin position="81"/>
        <end position="169"/>
    </location>
</feature>
<feature type="signal peptide" evidence="2">
    <location>
        <begin position="1"/>
        <end position="26"/>
    </location>
</feature>
<dbReference type="EMBL" id="RIAX01000004">
    <property type="protein sequence ID" value="RNF39678.1"/>
    <property type="molecule type" value="Genomic_DNA"/>
</dbReference>
<feature type="compositionally biased region" description="Basic and acidic residues" evidence="1">
    <location>
        <begin position="45"/>
        <end position="55"/>
    </location>
</feature>
<dbReference type="AlphaFoldDB" id="A0A3M8P7K7"/>
<gene>
    <name evidence="3" type="ORF">EEX84_06810</name>
</gene>
<dbReference type="Proteomes" id="UP000275473">
    <property type="component" value="Unassembled WGS sequence"/>
</dbReference>
<dbReference type="OrthoDB" id="2427935at2"/>
<evidence type="ECO:0000256" key="1">
    <source>
        <dbReference type="SAM" id="MobiDB-lite"/>
    </source>
</evidence>
<evidence type="ECO:0008006" key="5">
    <source>
        <dbReference type="Google" id="ProtNLM"/>
    </source>
</evidence>
<name>A0A3M8P7K7_9BACL</name>
<dbReference type="RefSeq" id="WP_123164873.1">
    <property type="nucleotide sequence ID" value="NZ_RIAX01000004.1"/>
</dbReference>